<name>A0A518G4R6_9BACT</name>
<accession>A0A518G4R6</accession>
<dbReference type="RefSeq" id="WP_145076631.1">
    <property type="nucleotide sequence ID" value="NZ_CP036298.1"/>
</dbReference>
<dbReference type="Proteomes" id="UP000318017">
    <property type="component" value="Chromosome"/>
</dbReference>
<gene>
    <name evidence="1" type="ORF">Q31a_18950</name>
    <name evidence="2" type="ORF">Q31a_53430</name>
</gene>
<protein>
    <submittedName>
        <fullName evidence="1">Uncharacterized protein</fullName>
    </submittedName>
</protein>
<proteinExistence type="predicted"/>
<dbReference type="EMBL" id="CP036298">
    <property type="protein sequence ID" value="QDV26963.1"/>
    <property type="molecule type" value="Genomic_DNA"/>
</dbReference>
<keyword evidence="3" id="KW-1185">Reference proteome</keyword>
<dbReference type="KEGG" id="ahel:Q31a_53430"/>
<sequence>MHFYPLHWRAGLPMLMGHLQTIGGHLARTTTGPRHLAKCGGCDCCGSIEFASGTDIYSTSCGGWSGGGTDTVSGPVGAISVCTDPDGQDLGIVEFTREQSYSKTGEADRDCSIYEKWLVRAVAEESVFGVYCSIEYTLDAVTVSGSAPPNALDPAGCTYRQCDGHTLGVKLAFYTSYVGTGPFAFEWTPC</sequence>
<dbReference type="AlphaFoldDB" id="A0A518G4R6"/>
<organism evidence="1 3">
    <name type="scientific">Aureliella helgolandensis</name>
    <dbReference type="NCBI Taxonomy" id="2527968"/>
    <lineage>
        <taxon>Bacteria</taxon>
        <taxon>Pseudomonadati</taxon>
        <taxon>Planctomycetota</taxon>
        <taxon>Planctomycetia</taxon>
        <taxon>Pirellulales</taxon>
        <taxon>Pirellulaceae</taxon>
        <taxon>Aureliella</taxon>
    </lineage>
</organism>
<evidence type="ECO:0000313" key="2">
    <source>
        <dbReference type="EMBL" id="QDV26963.1"/>
    </source>
</evidence>
<evidence type="ECO:0000313" key="3">
    <source>
        <dbReference type="Proteomes" id="UP000318017"/>
    </source>
</evidence>
<reference evidence="1 3" key="1">
    <citation type="submission" date="2019-02" db="EMBL/GenBank/DDBJ databases">
        <title>Deep-cultivation of Planctomycetes and their phenomic and genomic characterization uncovers novel biology.</title>
        <authorList>
            <person name="Wiegand S."/>
            <person name="Jogler M."/>
            <person name="Boedeker C."/>
            <person name="Pinto D."/>
            <person name="Vollmers J."/>
            <person name="Rivas-Marin E."/>
            <person name="Kohn T."/>
            <person name="Peeters S.H."/>
            <person name="Heuer A."/>
            <person name="Rast P."/>
            <person name="Oberbeckmann S."/>
            <person name="Bunk B."/>
            <person name="Jeske O."/>
            <person name="Meyerdierks A."/>
            <person name="Storesund J.E."/>
            <person name="Kallscheuer N."/>
            <person name="Luecker S."/>
            <person name="Lage O.M."/>
            <person name="Pohl T."/>
            <person name="Merkel B.J."/>
            <person name="Hornburger P."/>
            <person name="Mueller R.-W."/>
            <person name="Bruemmer F."/>
            <person name="Labrenz M."/>
            <person name="Spormann A.M."/>
            <person name="Op den Camp H."/>
            <person name="Overmann J."/>
            <person name="Amann R."/>
            <person name="Jetten M.S.M."/>
            <person name="Mascher T."/>
            <person name="Medema M.H."/>
            <person name="Devos D.P."/>
            <person name="Kaster A.-K."/>
            <person name="Ovreas L."/>
            <person name="Rohde M."/>
            <person name="Galperin M.Y."/>
            <person name="Jogler C."/>
        </authorList>
    </citation>
    <scope>NUCLEOTIDE SEQUENCE [LARGE SCALE GENOMIC DNA]</scope>
    <source>
        <strain evidence="1 3">Q31a</strain>
    </source>
</reference>
<dbReference type="KEGG" id="ahel:Q31a_18950"/>
<dbReference type="EMBL" id="CP036298">
    <property type="protein sequence ID" value="QDV23593.1"/>
    <property type="molecule type" value="Genomic_DNA"/>
</dbReference>
<evidence type="ECO:0000313" key="1">
    <source>
        <dbReference type="EMBL" id="QDV23593.1"/>
    </source>
</evidence>